<proteinExistence type="predicted"/>
<organism evidence="2 3">
    <name type="scientific">Pelagibacterium lacus</name>
    <dbReference type="NCBI Taxonomy" id="2282655"/>
    <lineage>
        <taxon>Bacteria</taxon>
        <taxon>Pseudomonadati</taxon>
        <taxon>Pseudomonadota</taxon>
        <taxon>Alphaproteobacteria</taxon>
        <taxon>Hyphomicrobiales</taxon>
        <taxon>Devosiaceae</taxon>
        <taxon>Pelagibacterium</taxon>
    </lineage>
</organism>
<comment type="caution">
    <text evidence="2">The sequence shown here is derived from an EMBL/GenBank/DDBJ whole genome shotgun (WGS) entry which is preliminary data.</text>
</comment>
<evidence type="ECO:0000256" key="1">
    <source>
        <dbReference type="SAM" id="Phobius"/>
    </source>
</evidence>
<dbReference type="EMBL" id="QQNH01000006">
    <property type="protein sequence ID" value="RDE09358.1"/>
    <property type="molecule type" value="Genomic_DNA"/>
</dbReference>
<sequence length="167" mass="18063">MDATALIEATVFIQIHAACAVLALIIGTLSLFWEKGTPLHKALGRIWIGLMLCVSASSFFISEIRVLGPYSPIHLLSLLTLFGLWGGWRAIRAGDVRTHRSTMIAVYGGGLIGAGLFTLLPGRIMHQVIFTDGGAMAVLFAILVAGTLVALHYQRRQRHAVRSRAAD</sequence>
<dbReference type="Pfam" id="PF10067">
    <property type="entry name" value="DUF2306"/>
    <property type="match status" value="1"/>
</dbReference>
<feature type="transmembrane region" description="Helical" evidence="1">
    <location>
        <begin position="73"/>
        <end position="91"/>
    </location>
</feature>
<feature type="transmembrane region" description="Helical" evidence="1">
    <location>
        <begin position="103"/>
        <end position="122"/>
    </location>
</feature>
<evidence type="ECO:0000313" key="3">
    <source>
        <dbReference type="Proteomes" id="UP000253759"/>
    </source>
</evidence>
<feature type="transmembrane region" description="Helical" evidence="1">
    <location>
        <begin position="12"/>
        <end position="33"/>
    </location>
</feature>
<dbReference type="InterPro" id="IPR018750">
    <property type="entry name" value="DUF2306_membrane"/>
</dbReference>
<reference evidence="3" key="1">
    <citation type="submission" date="2018-07" db="EMBL/GenBank/DDBJ databases">
        <authorList>
            <person name="Liu B.-T."/>
            <person name="Du Z."/>
        </authorList>
    </citation>
    <scope>NUCLEOTIDE SEQUENCE [LARGE SCALE GENOMIC DNA]</scope>
    <source>
        <strain evidence="3">XYN52</strain>
    </source>
</reference>
<name>A0A369W483_9HYPH</name>
<keyword evidence="1" id="KW-0812">Transmembrane</keyword>
<keyword evidence="1" id="KW-0472">Membrane</keyword>
<feature type="transmembrane region" description="Helical" evidence="1">
    <location>
        <begin position="42"/>
        <end position="61"/>
    </location>
</feature>
<gene>
    <name evidence="2" type="ORF">DVH29_06005</name>
</gene>
<accession>A0A369W483</accession>
<keyword evidence="1" id="KW-1133">Transmembrane helix</keyword>
<dbReference type="Proteomes" id="UP000253759">
    <property type="component" value="Unassembled WGS sequence"/>
</dbReference>
<dbReference type="OrthoDB" id="9815686at2"/>
<protein>
    <submittedName>
        <fullName evidence="2">DUF2306 domain-containing protein</fullName>
    </submittedName>
</protein>
<dbReference type="AlphaFoldDB" id="A0A369W483"/>
<dbReference type="RefSeq" id="WP_114645268.1">
    <property type="nucleotide sequence ID" value="NZ_QQNH01000006.1"/>
</dbReference>
<evidence type="ECO:0000313" key="2">
    <source>
        <dbReference type="EMBL" id="RDE09358.1"/>
    </source>
</evidence>
<keyword evidence="3" id="KW-1185">Reference proteome</keyword>
<feature type="transmembrane region" description="Helical" evidence="1">
    <location>
        <begin position="134"/>
        <end position="153"/>
    </location>
</feature>